<feature type="region of interest" description="Disordered" evidence="7">
    <location>
        <begin position="564"/>
        <end position="595"/>
    </location>
</feature>
<keyword evidence="3" id="KW-1003">Cell membrane</keyword>
<evidence type="ECO:0008006" key="11">
    <source>
        <dbReference type="Google" id="ProtNLM"/>
    </source>
</evidence>
<dbReference type="InterPro" id="IPR036458">
    <property type="entry name" value="Na:dicarbo_symporter_sf"/>
</dbReference>
<evidence type="ECO:0000256" key="8">
    <source>
        <dbReference type="SAM" id="Phobius"/>
    </source>
</evidence>
<feature type="region of interest" description="Disordered" evidence="7">
    <location>
        <begin position="608"/>
        <end position="657"/>
    </location>
</feature>
<gene>
    <name evidence="9" type="ORF">ACHAWO_012117</name>
</gene>
<feature type="region of interest" description="Disordered" evidence="7">
    <location>
        <begin position="1"/>
        <end position="30"/>
    </location>
</feature>
<feature type="transmembrane region" description="Helical" evidence="8">
    <location>
        <begin position="434"/>
        <end position="461"/>
    </location>
</feature>
<dbReference type="GO" id="GO:0015293">
    <property type="term" value="F:symporter activity"/>
    <property type="evidence" value="ECO:0007669"/>
    <property type="project" value="UniProtKB-KW"/>
</dbReference>
<dbReference type="InterPro" id="IPR029044">
    <property type="entry name" value="Nucleotide-diphossugar_trans"/>
</dbReference>
<dbReference type="SUPFAM" id="SSF53448">
    <property type="entry name" value="Nucleotide-diphospho-sugar transferases"/>
    <property type="match status" value="1"/>
</dbReference>
<feature type="transmembrane region" description="Helical" evidence="8">
    <location>
        <begin position="75"/>
        <end position="95"/>
    </location>
</feature>
<feature type="transmembrane region" description="Helical" evidence="8">
    <location>
        <begin position="149"/>
        <end position="170"/>
    </location>
</feature>
<dbReference type="InterPro" id="IPR007577">
    <property type="entry name" value="GlycoTrfase_DXD_sugar-bd_CS"/>
</dbReference>
<keyword evidence="4 8" id="KW-0812">Transmembrane</keyword>
<keyword evidence="10" id="KW-1185">Reference proteome</keyword>
<dbReference type="PANTHER" id="PTHR42865">
    <property type="entry name" value="PROTON/GLUTAMATE-ASPARTATE SYMPORTER"/>
    <property type="match status" value="1"/>
</dbReference>
<name>A0ABD3N7Y3_9STRA</name>
<dbReference type="Gene3D" id="1.10.3860.10">
    <property type="entry name" value="Sodium:dicarboxylate symporter"/>
    <property type="match status" value="1"/>
</dbReference>
<evidence type="ECO:0000313" key="10">
    <source>
        <dbReference type="Proteomes" id="UP001530400"/>
    </source>
</evidence>
<dbReference type="Gene3D" id="3.90.550.20">
    <property type="match status" value="1"/>
</dbReference>
<dbReference type="SUPFAM" id="SSF118215">
    <property type="entry name" value="Proton glutamate symport protein"/>
    <property type="match status" value="1"/>
</dbReference>
<comment type="subcellular location">
    <subcellularLocation>
        <location evidence="1">Cell membrane</location>
        <topology evidence="1">Multi-pass membrane protein</topology>
    </subcellularLocation>
</comment>
<evidence type="ECO:0000256" key="6">
    <source>
        <dbReference type="ARBA" id="ARBA00023136"/>
    </source>
</evidence>
<organism evidence="9 10">
    <name type="scientific">Cyclotella atomus</name>
    <dbReference type="NCBI Taxonomy" id="382360"/>
    <lineage>
        <taxon>Eukaryota</taxon>
        <taxon>Sar</taxon>
        <taxon>Stramenopiles</taxon>
        <taxon>Ochrophyta</taxon>
        <taxon>Bacillariophyta</taxon>
        <taxon>Coscinodiscophyceae</taxon>
        <taxon>Thalassiosirophycidae</taxon>
        <taxon>Stephanodiscales</taxon>
        <taxon>Stephanodiscaceae</taxon>
        <taxon>Cyclotella</taxon>
    </lineage>
</organism>
<evidence type="ECO:0000256" key="2">
    <source>
        <dbReference type="ARBA" id="ARBA00022448"/>
    </source>
</evidence>
<feature type="compositionally biased region" description="Basic and acidic residues" evidence="7">
    <location>
        <begin position="575"/>
        <end position="592"/>
    </location>
</feature>
<dbReference type="GO" id="GO:0005886">
    <property type="term" value="C:plasma membrane"/>
    <property type="evidence" value="ECO:0007669"/>
    <property type="project" value="UniProtKB-SubCell"/>
</dbReference>
<dbReference type="PANTHER" id="PTHR42865:SF7">
    <property type="entry name" value="PROTON_GLUTAMATE-ASPARTATE SYMPORTER"/>
    <property type="match status" value="1"/>
</dbReference>
<reference evidence="9 10" key="1">
    <citation type="submission" date="2024-10" db="EMBL/GenBank/DDBJ databases">
        <title>Updated reference genomes for cyclostephanoid diatoms.</title>
        <authorList>
            <person name="Roberts W.R."/>
            <person name="Alverson A.J."/>
        </authorList>
    </citation>
    <scope>NUCLEOTIDE SEQUENCE [LARGE SCALE GENOMIC DNA]</scope>
    <source>
        <strain evidence="9 10">AJA010-31</strain>
    </source>
</reference>
<evidence type="ECO:0000256" key="3">
    <source>
        <dbReference type="ARBA" id="ARBA00022475"/>
    </source>
</evidence>
<dbReference type="AlphaFoldDB" id="A0ABD3N7Y3"/>
<feature type="transmembrane region" description="Helical" evidence="8">
    <location>
        <begin position="280"/>
        <end position="299"/>
    </location>
</feature>
<dbReference type="Pfam" id="PF04488">
    <property type="entry name" value="Gly_transf_sug"/>
    <property type="match status" value="1"/>
</dbReference>
<feature type="transmembrane region" description="Helical" evidence="8">
    <location>
        <begin position="319"/>
        <end position="342"/>
    </location>
</feature>
<evidence type="ECO:0000256" key="5">
    <source>
        <dbReference type="ARBA" id="ARBA00022989"/>
    </source>
</evidence>
<feature type="transmembrane region" description="Helical" evidence="8">
    <location>
        <begin position="116"/>
        <end position="137"/>
    </location>
</feature>
<comment type="caution">
    <text evidence="9">The sequence shown here is derived from an EMBL/GenBank/DDBJ whole genome shotgun (WGS) entry which is preliminary data.</text>
</comment>
<evidence type="ECO:0000313" key="9">
    <source>
        <dbReference type="EMBL" id="KAL3772179.1"/>
    </source>
</evidence>
<evidence type="ECO:0000256" key="1">
    <source>
        <dbReference type="ARBA" id="ARBA00004651"/>
    </source>
</evidence>
<feature type="transmembrane region" description="Helical" evidence="8">
    <location>
        <begin position="354"/>
        <end position="385"/>
    </location>
</feature>
<dbReference type="Pfam" id="PF00375">
    <property type="entry name" value="SDF"/>
    <property type="match status" value="2"/>
</dbReference>
<keyword evidence="5 8" id="KW-1133">Transmembrane helix</keyword>
<protein>
    <recommendedName>
        <fullName evidence="11">Amino acid transporter</fullName>
    </recommendedName>
</protein>
<proteinExistence type="predicted"/>
<sequence length="1106" mass="121292">MATEAPAKPTDQPAPEDKHLPPFTTRFSNSLRTHDNKDVDVHEFAHELAHEDEDPQHKHTCCDSSFCHFYNNHQLGFVIGGAVAGIALGVGLSFWQPENPDAKSTALLWIGLLGDLFLRALKCVILPLVFCSITISVMDMLVLGKAGTMVAVTIGLYIFTTICAVCFAILSSLAYSGKYIVADDTTGEEIPPEVRLACSVDDYMVATSFLTEMNDGSVMCAAGEATSESLFLMQDVNGYYATSAAAKGVTQMSLSESLYQGLFMQLIGPNMVGLFTDNNFLGVIVLGAAFGVALTSLGSHPPKGVKWAQILIVQLLEELMHIFMMFVNWIIWCAPFCILSLVAKAIGNQSDMNIVLQTLGWLMASFFTAALAQVLLCYCGLYVVFLKQNPLKYFYSLLEALVLGFTTASSAATLPVSMACVVKSGKVPPGVARFVLPLGATINMDGTAIYIVCSCIALAYLNGIVPTASDYIIIGVSATLGSIGTAPVPSASIVLIITTYQTAFGGDVPYGIEFIFAIDWLVDRFRTIFNICGDTVVAALVASRLNDENTEEFLKNVEKVERDIGGDFDPSSSDSSKEKHFDVHGQKDDAEKSANTGDVEAALAADRLPEQQQQMQPDLASVGDSNSSAATSSAATVQQSKHVNKAAASSDNQQTGSVLLPRCPVPNFDDLNQTIPEQSVIDKLLSDWDYYSNISYENSDMSSRVRNFTSDPPPPVSESNIPHRLIFTHFANLFDCTRSAANSTSPPLYNLAENAKHTVNVYAEIWDDVEYVFLTDDDCVTVVNEAMPELVRWIKSPMMEGMYIADICRAAYLLLHGGYYFDVDVLVVRPYVAPANTKFVTVKGGGGDGWPHDGFFQAFLAAEKGHPIIHKSLQLMLDYMNSNKKHYLGPLSLMESWILIENVTNATTAQSKNGVHLLAEANLMELVKLLPYPNIMAYIESNFTIMMQRIPVQFGDRCQFSAGQCNFIVMDELDETVYFYSRVIGTKWCGKKIRTNCTTAGMLAERLKMAKVEQLSVFAFNSPTKSSSSPKFTYNGRLIRLAPLERVPQCSNCDGPPLEWSFFGRMRSNSNSSMNALYSKWEGYRSEPVVYLPLATKDVVYSSWMR</sequence>
<dbReference type="EMBL" id="JALLPJ020001272">
    <property type="protein sequence ID" value="KAL3772179.1"/>
    <property type="molecule type" value="Genomic_DNA"/>
</dbReference>
<keyword evidence="6 8" id="KW-0472">Membrane</keyword>
<evidence type="ECO:0000256" key="7">
    <source>
        <dbReference type="SAM" id="MobiDB-lite"/>
    </source>
</evidence>
<evidence type="ECO:0000256" key="4">
    <source>
        <dbReference type="ARBA" id="ARBA00022692"/>
    </source>
</evidence>
<feature type="compositionally biased region" description="Low complexity" evidence="7">
    <location>
        <begin position="627"/>
        <end position="636"/>
    </location>
</feature>
<dbReference type="PRINTS" id="PR00173">
    <property type="entry name" value="EDTRNSPORT"/>
</dbReference>
<accession>A0ABD3N7Y3</accession>
<dbReference type="InterPro" id="IPR001991">
    <property type="entry name" value="Na-dicarboxylate_symporter"/>
</dbReference>
<feature type="compositionally biased region" description="Polar residues" evidence="7">
    <location>
        <begin position="637"/>
        <end position="657"/>
    </location>
</feature>
<dbReference type="Proteomes" id="UP001530400">
    <property type="component" value="Unassembled WGS sequence"/>
</dbReference>
<keyword evidence="2" id="KW-0813">Transport</keyword>